<reference evidence="2" key="1">
    <citation type="submission" date="2023-08" db="EMBL/GenBank/DDBJ databases">
        <authorList>
            <person name="Chen Y."/>
            <person name="Shah S."/>
            <person name="Dougan E. K."/>
            <person name="Thang M."/>
            <person name="Chan C."/>
        </authorList>
    </citation>
    <scope>NUCLEOTIDE SEQUENCE</scope>
</reference>
<feature type="region of interest" description="Disordered" evidence="1">
    <location>
        <begin position="1"/>
        <end position="40"/>
    </location>
</feature>
<dbReference type="EMBL" id="CAUJNA010003526">
    <property type="protein sequence ID" value="CAJ1404129.1"/>
    <property type="molecule type" value="Genomic_DNA"/>
</dbReference>
<gene>
    <name evidence="2" type="ORF">EVOR1521_LOCUS26646</name>
</gene>
<evidence type="ECO:0000313" key="3">
    <source>
        <dbReference type="Proteomes" id="UP001178507"/>
    </source>
</evidence>
<evidence type="ECO:0000313" key="2">
    <source>
        <dbReference type="EMBL" id="CAJ1404129.1"/>
    </source>
</evidence>
<feature type="compositionally biased region" description="Low complexity" evidence="1">
    <location>
        <begin position="26"/>
        <end position="40"/>
    </location>
</feature>
<keyword evidence="3" id="KW-1185">Reference proteome</keyword>
<name>A0AA36JEC5_9DINO</name>
<protein>
    <submittedName>
        <fullName evidence="2">Uncharacterized protein</fullName>
    </submittedName>
</protein>
<dbReference type="AlphaFoldDB" id="A0AA36JEC5"/>
<evidence type="ECO:0000256" key="1">
    <source>
        <dbReference type="SAM" id="MobiDB-lite"/>
    </source>
</evidence>
<comment type="caution">
    <text evidence="2">The sequence shown here is derived from an EMBL/GenBank/DDBJ whole genome shotgun (WGS) entry which is preliminary data.</text>
</comment>
<organism evidence="2 3">
    <name type="scientific">Effrenium voratum</name>
    <dbReference type="NCBI Taxonomy" id="2562239"/>
    <lineage>
        <taxon>Eukaryota</taxon>
        <taxon>Sar</taxon>
        <taxon>Alveolata</taxon>
        <taxon>Dinophyceae</taxon>
        <taxon>Suessiales</taxon>
        <taxon>Symbiodiniaceae</taxon>
        <taxon>Effrenium</taxon>
    </lineage>
</organism>
<accession>A0AA36JEC5</accession>
<feature type="compositionally biased region" description="Polar residues" evidence="1">
    <location>
        <begin position="1"/>
        <end position="12"/>
    </location>
</feature>
<sequence>MSRSQDSVSGASSRDEDVGTDQMLKANSLPAAGPSSAPAAELDSKLSSAAINEFREKFLKSDASMLKSLLAHTREEVTVSVPDQPTSLVLPQFQTLLQNSLAMVGAAHLSVLKKFHSRFFELATMLPLDPGLRPPTLQEVLLADQQVWLAVATAQKDHGWDLNTQSARSRLAQLLALLLASLMSPKVQFDKALRIAFQAGNRLWTILNLWMNSFKQKWMQGAQCPCQVRAEASTESEPLALLREGCILCVARRQREDGRSPDGKWVRLGQQAKVWQDMTWDNPDYVASKQVGFEVACALTDD</sequence>
<dbReference type="Proteomes" id="UP001178507">
    <property type="component" value="Unassembled WGS sequence"/>
</dbReference>
<proteinExistence type="predicted"/>